<protein>
    <submittedName>
        <fullName evidence="7 8">Balbiani ring protein 3-like</fullName>
    </submittedName>
</protein>
<feature type="chain" id="PRO_5044653106" evidence="5">
    <location>
        <begin position="29"/>
        <end position="289"/>
    </location>
</feature>
<accession>A0A6P8HXY5</accession>
<evidence type="ECO:0000256" key="2">
    <source>
        <dbReference type="ARBA" id="ARBA00022525"/>
    </source>
</evidence>
<dbReference type="Proteomes" id="UP000515163">
    <property type="component" value="Unplaced"/>
</dbReference>
<keyword evidence="4" id="KW-1133">Transmembrane helix</keyword>
<dbReference type="AlphaFoldDB" id="A0A6P8HXY5"/>
<dbReference type="OrthoDB" id="5971045at2759"/>
<dbReference type="RefSeq" id="XP_031560233.1">
    <property type="nucleotide sequence ID" value="XM_031704373.1"/>
</dbReference>
<dbReference type="KEGG" id="aten:116296362"/>
<keyword evidence="3 5" id="KW-0732">Signal</keyword>
<keyword evidence="2" id="KW-0964">Secreted</keyword>
<feature type="signal peptide" evidence="5">
    <location>
        <begin position="1"/>
        <end position="28"/>
    </location>
</feature>
<evidence type="ECO:0000313" key="6">
    <source>
        <dbReference type="Proteomes" id="UP000515163"/>
    </source>
</evidence>
<evidence type="ECO:0000256" key="3">
    <source>
        <dbReference type="ARBA" id="ARBA00022729"/>
    </source>
</evidence>
<dbReference type="InterPro" id="IPR029034">
    <property type="entry name" value="Cystine-knot_cytokine"/>
</dbReference>
<evidence type="ECO:0000256" key="4">
    <source>
        <dbReference type="SAM" id="Phobius"/>
    </source>
</evidence>
<keyword evidence="4" id="KW-0472">Membrane</keyword>
<sequence>MCIDLKMSEKTFFIGLIFIVVTLEQVSNDLYEPVFCGPPKPLIFPIDHPDYTYWPFFVTLHRCGGSCSLISPRIQRCGPSGVDTISRSVFDLAVGRYKTMELKNHTSCNCSCALDSGSCTALEKWDPNSCRCICNIPDGEPYVCPTNYIWKQYLCKCVCNLPPKVCPVDKVWSPDQCSCVCSNDALKKCATQSQLIDKETCSCKNLPPGIAGRNTKGVPRGVLMWCMVAELVLLLILFDIFLYCKFQTGIVTYLWHKCRAKERQDVEVALRNENGSPKQDLKTDESPGC</sequence>
<organism evidence="6 8">
    <name type="scientific">Actinia tenebrosa</name>
    <name type="common">Australian red waratah sea anemone</name>
    <dbReference type="NCBI Taxonomy" id="6105"/>
    <lineage>
        <taxon>Eukaryota</taxon>
        <taxon>Metazoa</taxon>
        <taxon>Cnidaria</taxon>
        <taxon>Anthozoa</taxon>
        <taxon>Hexacorallia</taxon>
        <taxon>Actiniaria</taxon>
        <taxon>Actiniidae</taxon>
        <taxon>Actinia</taxon>
    </lineage>
</organism>
<feature type="transmembrane region" description="Helical" evidence="4">
    <location>
        <begin position="222"/>
        <end position="244"/>
    </location>
</feature>
<dbReference type="SUPFAM" id="SSF57501">
    <property type="entry name" value="Cystine-knot cytokines"/>
    <property type="match status" value="1"/>
</dbReference>
<dbReference type="InterPro" id="IPR004153">
    <property type="entry name" value="CXCXC_repeat"/>
</dbReference>
<gene>
    <name evidence="7 8" type="primary">LOC116296362</name>
</gene>
<dbReference type="RefSeq" id="XP_031560231.1">
    <property type="nucleotide sequence ID" value="XM_031704371.1"/>
</dbReference>
<dbReference type="Gene3D" id="2.10.90.10">
    <property type="entry name" value="Cystine-knot cytokines"/>
    <property type="match status" value="1"/>
</dbReference>
<name>A0A6P8HXY5_ACTTE</name>
<dbReference type="GeneID" id="116296362"/>
<proteinExistence type="predicted"/>
<dbReference type="Pfam" id="PF03128">
    <property type="entry name" value="CXCXC"/>
    <property type="match status" value="2"/>
</dbReference>
<comment type="subcellular location">
    <subcellularLocation>
        <location evidence="1">Secreted</location>
    </subcellularLocation>
</comment>
<evidence type="ECO:0000256" key="1">
    <source>
        <dbReference type="ARBA" id="ARBA00004613"/>
    </source>
</evidence>
<keyword evidence="6" id="KW-1185">Reference proteome</keyword>
<reference evidence="7 8" key="1">
    <citation type="submission" date="2025-04" db="UniProtKB">
        <authorList>
            <consortium name="RefSeq"/>
        </authorList>
    </citation>
    <scope>IDENTIFICATION</scope>
    <source>
        <tissue evidence="7 8">Tentacle</tissue>
    </source>
</reference>
<evidence type="ECO:0000313" key="8">
    <source>
        <dbReference type="RefSeq" id="XP_031560233.1"/>
    </source>
</evidence>
<evidence type="ECO:0000313" key="7">
    <source>
        <dbReference type="RefSeq" id="XP_031560231.1"/>
    </source>
</evidence>
<keyword evidence="4" id="KW-0812">Transmembrane</keyword>
<evidence type="ECO:0000256" key="5">
    <source>
        <dbReference type="SAM" id="SignalP"/>
    </source>
</evidence>